<dbReference type="SUPFAM" id="SSF52821">
    <property type="entry name" value="Rhodanese/Cell cycle control phosphatase"/>
    <property type="match status" value="1"/>
</dbReference>
<feature type="domain" description="Rhodanese" evidence="1">
    <location>
        <begin position="21"/>
        <end position="111"/>
    </location>
</feature>
<sequence>MGHNQPILSMTVEQLYQRMNNNDTFFLLDVRESHEVAICQLPNSKHIPMNLIPTYIDTIPDGIDIIVYCHHGIRSLAVATYLQHAGFCSKQLFNLEGGIDKWAKIIDKSLSRY</sequence>
<dbReference type="AlphaFoldDB" id="A0AB94IAU2"/>
<evidence type="ECO:0000259" key="1">
    <source>
        <dbReference type="PROSITE" id="PS50206"/>
    </source>
</evidence>
<dbReference type="InterPro" id="IPR050229">
    <property type="entry name" value="GlpE_sulfurtransferase"/>
</dbReference>
<dbReference type="Proteomes" id="UP000506160">
    <property type="component" value="Unassembled WGS sequence"/>
</dbReference>
<evidence type="ECO:0000313" key="3">
    <source>
        <dbReference type="Proteomes" id="UP000506160"/>
    </source>
</evidence>
<dbReference type="SMART" id="SM00450">
    <property type="entry name" value="RHOD"/>
    <property type="match status" value="1"/>
</dbReference>
<dbReference type="InterPro" id="IPR036873">
    <property type="entry name" value="Rhodanese-like_dom_sf"/>
</dbReference>
<dbReference type="PANTHER" id="PTHR43031:SF17">
    <property type="entry name" value="SULFURTRANSFERASE YTWF-RELATED"/>
    <property type="match status" value="1"/>
</dbReference>
<proteinExistence type="predicted"/>
<keyword evidence="3" id="KW-1185">Reference proteome</keyword>
<dbReference type="RefSeq" id="WP_081685298.1">
    <property type="nucleotide sequence ID" value="NZ_AWGA01000074.1"/>
</dbReference>
<dbReference type="PANTHER" id="PTHR43031">
    <property type="entry name" value="FAD-DEPENDENT OXIDOREDUCTASE"/>
    <property type="match status" value="1"/>
</dbReference>
<name>A0AB94IAU2_9GAMM</name>
<organism evidence="2 3">
    <name type="scientific">Candidatus Schmidhempelia bombi str. Bimp</name>
    <dbReference type="NCBI Taxonomy" id="1387197"/>
    <lineage>
        <taxon>Bacteria</taxon>
        <taxon>Pseudomonadati</taxon>
        <taxon>Pseudomonadota</taxon>
        <taxon>Gammaproteobacteria</taxon>
        <taxon>Orbales</taxon>
        <taxon>Orbaceae</taxon>
        <taxon>Candidatus Schmidhempelia</taxon>
    </lineage>
</organism>
<dbReference type="Gene3D" id="3.40.250.10">
    <property type="entry name" value="Rhodanese-like domain"/>
    <property type="match status" value="1"/>
</dbReference>
<dbReference type="Pfam" id="PF00581">
    <property type="entry name" value="Rhodanese"/>
    <property type="match status" value="1"/>
</dbReference>
<dbReference type="EMBL" id="AWGA01000074">
    <property type="protein sequence ID" value="TEA26523.1"/>
    <property type="molecule type" value="Genomic_DNA"/>
</dbReference>
<accession>A0AB94IAU2</accession>
<dbReference type="InterPro" id="IPR001763">
    <property type="entry name" value="Rhodanese-like_dom"/>
</dbReference>
<reference evidence="2 3" key="1">
    <citation type="journal article" date="2014" name="Appl. Environ. Microbiol.">
        <title>Genomic features of a bumble bee symbiont reflect its host environment.</title>
        <authorList>
            <person name="Martinson V.G."/>
            <person name="Magoc T."/>
            <person name="Koch H."/>
            <person name="Salzberg S.L."/>
            <person name="Moran N.A."/>
        </authorList>
    </citation>
    <scope>NUCLEOTIDE SEQUENCE [LARGE SCALE GENOMIC DNA]</scope>
    <source>
        <strain evidence="2 3">Bimp</strain>
    </source>
</reference>
<dbReference type="PROSITE" id="PS50206">
    <property type="entry name" value="RHODANESE_3"/>
    <property type="match status" value="1"/>
</dbReference>
<evidence type="ECO:0000313" key="2">
    <source>
        <dbReference type="EMBL" id="TEA26523.1"/>
    </source>
</evidence>
<comment type="caution">
    <text evidence="2">The sequence shown here is derived from an EMBL/GenBank/DDBJ whole genome shotgun (WGS) entry which is preliminary data.</text>
</comment>
<protein>
    <submittedName>
        <fullName evidence="2">Sulfurtransferase</fullName>
    </submittedName>
</protein>
<gene>
    <name evidence="2" type="ORF">O970_08350</name>
</gene>